<evidence type="ECO:0000256" key="1">
    <source>
        <dbReference type="SAM" id="MobiDB-lite"/>
    </source>
</evidence>
<feature type="compositionally biased region" description="Basic and acidic residues" evidence="1">
    <location>
        <begin position="50"/>
        <end position="63"/>
    </location>
</feature>
<evidence type="ECO:0000313" key="3">
    <source>
        <dbReference type="EMBL" id="KAK7746059.1"/>
    </source>
</evidence>
<feature type="compositionally biased region" description="Pro residues" evidence="1">
    <location>
        <begin position="233"/>
        <end position="252"/>
    </location>
</feature>
<comment type="caution">
    <text evidence="3">The sequence shown here is derived from an EMBL/GenBank/DDBJ whole genome shotgun (WGS) entry which is preliminary data.</text>
</comment>
<feature type="region of interest" description="Disordered" evidence="1">
    <location>
        <begin position="491"/>
        <end position="521"/>
    </location>
</feature>
<dbReference type="Proteomes" id="UP001320420">
    <property type="component" value="Unassembled WGS sequence"/>
</dbReference>
<feature type="compositionally biased region" description="Low complexity" evidence="1">
    <location>
        <begin position="367"/>
        <end position="378"/>
    </location>
</feature>
<feature type="compositionally biased region" description="Low complexity" evidence="1">
    <location>
        <begin position="83"/>
        <end position="115"/>
    </location>
</feature>
<dbReference type="AlphaFoldDB" id="A0AAN9YKC2"/>
<evidence type="ECO:0008006" key="5">
    <source>
        <dbReference type="Google" id="ProtNLM"/>
    </source>
</evidence>
<feature type="transmembrane region" description="Helical" evidence="2">
    <location>
        <begin position="772"/>
        <end position="790"/>
    </location>
</feature>
<feature type="compositionally biased region" description="Polar residues" evidence="1">
    <location>
        <begin position="505"/>
        <end position="521"/>
    </location>
</feature>
<proteinExistence type="predicted"/>
<feature type="compositionally biased region" description="Low complexity" evidence="1">
    <location>
        <begin position="290"/>
        <end position="315"/>
    </location>
</feature>
<reference evidence="3 4" key="1">
    <citation type="submission" date="2024-02" db="EMBL/GenBank/DDBJ databases">
        <title>De novo assembly and annotation of 12 fungi associated with fruit tree decline syndrome in Ontario, Canada.</title>
        <authorList>
            <person name="Sulman M."/>
            <person name="Ellouze W."/>
            <person name="Ilyukhin E."/>
        </authorList>
    </citation>
    <scope>NUCLEOTIDE SEQUENCE [LARGE SCALE GENOMIC DNA]</scope>
    <source>
        <strain evidence="3 4">M11/M66-122</strain>
    </source>
</reference>
<keyword evidence="2" id="KW-0472">Membrane</keyword>
<sequence length="799" mass="86442">MSSTSNSSLPPRTPLHERSNSENNKLGIRLVPYTPPRPPTEASSTGGAEAELRYGDTPHKADEATGATWTRSKTPLADDDYGFDPGFDFSSPSSSPAPRARSRQSRGSVSGSTQVLRPFGPEPTTPQTPVANRPAIPSMSRRQSAPAQPFTSAHRPTSPPVQRPQSRRSRVIQVHSNGTFSLGLKPSRESDRTTSTSFTHTSTVTSHELPSFSAPSRDFTSSPASSVPERSVSPPPTARPFPAVPEDTPTPSPWNYRMFGGLRKVPRDPDLRALKGKGKEEEEEEKEGESSSSATPVPDTIVTPPTAAGLSTERASSSEESDSTNSTVNEGANYKVLGRSSPPRPDSDIETSSQPSSEGNYKVLAKSSPFQSSASSPALEAFDTPGSRNFVVHGGTPSSLAAFPRRLHPQYSSDSLSEQTREKYSQESLVIPPLKPQRKSSQETFGYYKRLSRESLRGRANSFSTISSIISQDTASLLVASTPNLVRIRRNSSTSSAKLPAWPGQPTTSSQGALMEQQSRQWASQLSPVVSEYEGSDLGSRVASAISRSERGGSRQSRQLLTIPAEEEAAEPSQASSELIERPSPAYMRGALPSPAVRDVDEHGDGLADLHLNQLHHKPSWRSYLSRRGSNGELHSAASSRAGSLTAASIPTWAWLYYGSGERPVPRVPTKKTSSIWSPHLRFDRRAIRHSVWEPPSMAWATATEGGILGLRNVQILLFAVGFGIPFEMFQQDGSATGLGISKETGAFDERVASIDDTKFQNARWWRNLNRVMSVVGLLLLGTIIALVVVGTRQGWGHT</sequence>
<feature type="compositionally biased region" description="Polar residues" evidence="1">
    <location>
        <begin position="140"/>
        <end position="155"/>
    </location>
</feature>
<feature type="compositionally biased region" description="Polar residues" evidence="1">
    <location>
        <begin position="350"/>
        <end position="359"/>
    </location>
</feature>
<protein>
    <recommendedName>
        <fullName evidence="5">Serine-rich protein</fullName>
    </recommendedName>
</protein>
<feature type="compositionally biased region" description="Low complexity" evidence="1">
    <location>
        <begin position="221"/>
        <end position="232"/>
    </location>
</feature>
<keyword evidence="4" id="KW-1185">Reference proteome</keyword>
<feature type="compositionally biased region" description="Basic and acidic residues" evidence="1">
    <location>
        <begin position="265"/>
        <end position="280"/>
    </location>
</feature>
<feature type="compositionally biased region" description="Polar residues" evidence="1">
    <location>
        <begin position="1"/>
        <end position="10"/>
    </location>
</feature>
<organism evidence="3 4">
    <name type="scientific">Diatrype stigma</name>
    <dbReference type="NCBI Taxonomy" id="117547"/>
    <lineage>
        <taxon>Eukaryota</taxon>
        <taxon>Fungi</taxon>
        <taxon>Dikarya</taxon>
        <taxon>Ascomycota</taxon>
        <taxon>Pezizomycotina</taxon>
        <taxon>Sordariomycetes</taxon>
        <taxon>Xylariomycetidae</taxon>
        <taxon>Xylariales</taxon>
        <taxon>Diatrypaceae</taxon>
        <taxon>Diatrype</taxon>
    </lineage>
</organism>
<feature type="region of interest" description="Disordered" evidence="1">
    <location>
        <begin position="1"/>
        <end position="401"/>
    </location>
</feature>
<feature type="compositionally biased region" description="Low complexity" evidence="1">
    <location>
        <begin position="193"/>
        <end position="206"/>
    </location>
</feature>
<evidence type="ECO:0000256" key="2">
    <source>
        <dbReference type="SAM" id="Phobius"/>
    </source>
</evidence>
<name>A0AAN9YKC2_9PEZI</name>
<dbReference type="EMBL" id="JAKJXP020000103">
    <property type="protein sequence ID" value="KAK7746059.1"/>
    <property type="molecule type" value="Genomic_DNA"/>
</dbReference>
<accession>A0AAN9YKC2</accession>
<gene>
    <name evidence="3" type="ORF">SLS62_009584</name>
</gene>
<keyword evidence="2" id="KW-0812">Transmembrane</keyword>
<keyword evidence="2" id="KW-1133">Transmembrane helix</keyword>
<evidence type="ECO:0000313" key="4">
    <source>
        <dbReference type="Proteomes" id="UP001320420"/>
    </source>
</evidence>
<feature type="region of interest" description="Disordered" evidence="1">
    <location>
        <begin position="544"/>
        <end position="603"/>
    </location>
</feature>